<dbReference type="EMBL" id="MU155595">
    <property type="protein sequence ID" value="KAF9471979.1"/>
    <property type="molecule type" value="Genomic_DNA"/>
</dbReference>
<evidence type="ECO:0000313" key="3">
    <source>
        <dbReference type="Proteomes" id="UP000807469"/>
    </source>
</evidence>
<keyword evidence="1" id="KW-0472">Membrane</keyword>
<comment type="caution">
    <text evidence="2">The sequence shown here is derived from an EMBL/GenBank/DDBJ whole genome shotgun (WGS) entry which is preliminary data.</text>
</comment>
<protein>
    <submittedName>
        <fullName evidence="2">Uncharacterized protein</fullName>
    </submittedName>
</protein>
<organism evidence="2 3">
    <name type="scientific">Pholiota conissans</name>
    <dbReference type="NCBI Taxonomy" id="109636"/>
    <lineage>
        <taxon>Eukaryota</taxon>
        <taxon>Fungi</taxon>
        <taxon>Dikarya</taxon>
        <taxon>Basidiomycota</taxon>
        <taxon>Agaricomycotina</taxon>
        <taxon>Agaricomycetes</taxon>
        <taxon>Agaricomycetidae</taxon>
        <taxon>Agaricales</taxon>
        <taxon>Agaricineae</taxon>
        <taxon>Strophariaceae</taxon>
        <taxon>Pholiota</taxon>
    </lineage>
</organism>
<feature type="transmembrane region" description="Helical" evidence="1">
    <location>
        <begin position="16"/>
        <end position="39"/>
    </location>
</feature>
<keyword evidence="1" id="KW-1133">Transmembrane helix</keyword>
<keyword evidence="3" id="KW-1185">Reference proteome</keyword>
<keyword evidence="1" id="KW-0812">Transmembrane</keyword>
<sequence>MSLVYARKPYENFGGLPYIIIAIAFWILLSGAAEAWFFARSGVKLYVSVNGVQVPQSEINNILNAAGIPVKYRSSVMWRVTIAFLWISWAFALAAAAVLFASDIESDRHARPTRFSGKAATSTAAVIDVNNLDLEKQPTGQRVFTDPFPLDHAGIGGDARMNAGTPSGDSIQEVPVLKAEKSIQAPVVAGEESAATAIADERMSPSPLDLGKN</sequence>
<name>A0A9P5YME2_9AGAR</name>
<reference evidence="2" key="1">
    <citation type="submission" date="2020-11" db="EMBL/GenBank/DDBJ databases">
        <authorList>
            <consortium name="DOE Joint Genome Institute"/>
            <person name="Ahrendt S."/>
            <person name="Riley R."/>
            <person name="Andreopoulos W."/>
            <person name="Labutti K."/>
            <person name="Pangilinan J."/>
            <person name="Ruiz-Duenas F.J."/>
            <person name="Barrasa J.M."/>
            <person name="Sanchez-Garcia M."/>
            <person name="Camarero S."/>
            <person name="Miyauchi S."/>
            <person name="Serrano A."/>
            <person name="Linde D."/>
            <person name="Babiker R."/>
            <person name="Drula E."/>
            <person name="Ayuso-Fernandez I."/>
            <person name="Pacheco R."/>
            <person name="Padilla G."/>
            <person name="Ferreira P."/>
            <person name="Barriuso J."/>
            <person name="Kellner H."/>
            <person name="Castanera R."/>
            <person name="Alfaro M."/>
            <person name="Ramirez L."/>
            <person name="Pisabarro A.G."/>
            <person name="Kuo A."/>
            <person name="Tritt A."/>
            <person name="Lipzen A."/>
            <person name="He G."/>
            <person name="Yan M."/>
            <person name="Ng V."/>
            <person name="Cullen D."/>
            <person name="Martin F."/>
            <person name="Rosso M.-N."/>
            <person name="Henrissat B."/>
            <person name="Hibbett D."/>
            <person name="Martinez A.T."/>
            <person name="Grigoriev I.V."/>
        </authorList>
    </citation>
    <scope>NUCLEOTIDE SEQUENCE</scope>
    <source>
        <strain evidence="2">CIRM-BRFM 674</strain>
    </source>
</reference>
<gene>
    <name evidence="2" type="ORF">BDN70DRAFT_900914</name>
</gene>
<dbReference type="OrthoDB" id="10559777at2759"/>
<proteinExistence type="predicted"/>
<evidence type="ECO:0000256" key="1">
    <source>
        <dbReference type="SAM" id="Phobius"/>
    </source>
</evidence>
<accession>A0A9P5YME2</accession>
<dbReference type="Proteomes" id="UP000807469">
    <property type="component" value="Unassembled WGS sequence"/>
</dbReference>
<evidence type="ECO:0000313" key="2">
    <source>
        <dbReference type="EMBL" id="KAF9471979.1"/>
    </source>
</evidence>
<feature type="transmembrane region" description="Helical" evidence="1">
    <location>
        <begin position="76"/>
        <end position="101"/>
    </location>
</feature>
<dbReference type="AlphaFoldDB" id="A0A9P5YME2"/>